<dbReference type="Proteomes" id="UP000794436">
    <property type="component" value="Unassembled WGS sequence"/>
</dbReference>
<evidence type="ECO:0000313" key="4">
    <source>
        <dbReference type="EMBL" id="TMW66715.1"/>
    </source>
</evidence>
<feature type="transmembrane region" description="Helical" evidence="2">
    <location>
        <begin position="237"/>
        <end position="259"/>
    </location>
</feature>
<comment type="caution">
    <text evidence="4">The sequence shown here is derived from an EMBL/GenBank/DDBJ whole genome shotgun (WGS) entry which is preliminary data.</text>
</comment>
<keyword evidence="5" id="KW-1185">Reference proteome</keyword>
<keyword evidence="2" id="KW-0472">Membrane</keyword>
<evidence type="ECO:0000256" key="3">
    <source>
        <dbReference type="SAM" id="SignalP"/>
    </source>
</evidence>
<evidence type="ECO:0000256" key="1">
    <source>
        <dbReference type="SAM" id="MobiDB-lite"/>
    </source>
</evidence>
<keyword evidence="3" id="KW-0732">Signal</keyword>
<feature type="region of interest" description="Disordered" evidence="1">
    <location>
        <begin position="306"/>
        <end position="355"/>
    </location>
</feature>
<dbReference type="AlphaFoldDB" id="A0A8K1CNR1"/>
<sequence>MTRWTMTTTLVLAAAAMAAVANADDCCSTCLANKVVLFDYDALDWDTCKEKTVCCFKCTAMGDPEYGDGVTFASDGTTPQVKAGSYLTFEWSGATKVTYLSLKEGQKKQATPTLNDTSAEMNEDTFMICAKAKGKIVMRAWGADTCMAVSLEKTIEVIAGDENGSCKAPTPTAPSGKKDGSGSKGGAGSGSAGVNSDIANCNPSRAAVKEVDGVMQCVCVSDWTGAPACDQMPVWKWLITIGGALAALFSILISVRAFLNSRKNKQKKLDEEAEASAAAQAAKADVETFHIGAPAATTTPVQTAYHQDYDYPPSKPANQNQTNNAYNNYPQAQPVGHQDYNYPPPAKPHGQEFSL</sequence>
<keyword evidence="2" id="KW-1133">Transmembrane helix</keyword>
<evidence type="ECO:0000313" key="5">
    <source>
        <dbReference type="Proteomes" id="UP000794436"/>
    </source>
</evidence>
<gene>
    <name evidence="4" type="ORF">Poli38472_014027</name>
</gene>
<feature type="region of interest" description="Disordered" evidence="1">
    <location>
        <begin position="162"/>
        <end position="194"/>
    </location>
</feature>
<name>A0A8K1CNR1_PYTOL</name>
<accession>A0A8K1CNR1</accession>
<protein>
    <submittedName>
        <fullName evidence="4">Uncharacterized protein</fullName>
    </submittedName>
</protein>
<proteinExistence type="predicted"/>
<feature type="signal peptide" evidence="3">
    <location>
        <begin position="1"/>
        <end position="23"/>
    </location>
</feature>
<feature type="compositionally biased region" description="Gly residues" evidence="1">
    <location>
        <begin position="182"/>
        <end position="191"/>
    </location>
</feature>
<organism evidence="4 5">
    <name type="scientific">Pythium oligandrum</name>
    <name type="common">Mycoparasitic fungus</name>
    <dbReference type="NCBI Taxonomy" id="41045"/>
    <lineage>
        <taxon>Eukaryota</taxon>
        <taxon>Sar</taxon>
        <taxon>Stramenopiles</taxon>
        <taxon>Oomycota</taxon>
        <taxon>Peronosporomycetes</taxon>
        <taxon>Pythiales</taxon>
        <taxon>Pythiaceae</taxon>
        <taxon>Pythium</taxon>
    </lineage>
</organism>
<feature type="chain" id="PRO_5035432614" evidence="3">
    <location>
        <begin position="24"/>
        <end position="355"/>
    </location>
</feature>
<keyword evidence="2" id="KW-0812">Transmembrane</keyword>
<dbReference type="OrthoDB" id="67549at2759"/>
<reference evidence="4" key="1">
    <citation type="submission" date="2019-03" db="EMBL/GenBank/DDBJ databases">
        <title>Long read genome sequence of the mycoparasitic Pythium oligandrum ATCC 38472 isolated from sugarbeet rhizosphere.</title>
        <authorList>
            <person name="Gaulin E."/>
        </authorList>
    </citation>
    <scope>NUCLEOTIDE SEQUENCE</scope>
    <source>
        <strain evidence="4">ATCC 38472_TT</strain>
    </source>
</reference>
<dbReference type="EMBL" id="SPLM01000007">
    <property type="protein sequence ID" value="TMW66715.1"/>
    <property type="molecule type" value="Genomic_DNA"/>
</dbReference>
<feature type="compositionally biased region" description="Low complexity" evidence="1">
    <location>
        <begin position="316"/>
        <end position="334"/>
    </location>
</feature>
<evidence type="ECO:0000256" key="2">
    <source>
        <dbReference type="SAM" id="Phobius"/>
    </source>
</evidence>